<reference evidence="1" key="1">
    <citation type="submission" date="2020-01" db="EMBL/GenBank/DDBJ databases">
        <title>Genome Sequencing of Three Apophysomyces-Like Fungal Strains Confirms a Novel Fungal Genus in the Mucoromycota with divergent Burkholderia-like Endosymbiotic Bacteria.</title>
        <authorList>
            <person name="Stajich J.E."/>
            <person name="Macias A.M."/>
            <person name="Carter-House D."/>
            <person name="Lovett B."/>
            <person name="Kasson L.R."/>
            <person name="Berry K."/>
            <person name="Grigoriev I."/>
            <person name="Chang Y."/>
            <person name="Spatafora J."/>
            <person name="Kasson M.T."/>
        </authorList>
    </citation>
    <scope>NUCLEOTIDE SEQUENCE</scope>
    <source>
        <strain evidence="1">NRRL A-21654</strain>
    </source>
</reference>
<evidence type="ECO:0000313" key="1">
    <source>
        <dbReference type="EMBL" id="KAF7730295.1"/>
    </source>
</evidence>
<keyword evidence="2" id="KW-1185">Reference proteome</keyword>
<accession>A0A8H7BXN9</accession>
<gene>
    <name evidence="1" type="ORF">EC973_002539</name>
</gene>
<dbReference type="AlphaFoldDB" id="A0A8H7BXN9"/>
<comment type="caution">
    <text evidence="1">The sequence shown here is derived from an EMBL/GenBank/DDBJ whole genome shotgun (WGS) entry which is preliminary data.</text>
</comment>
<organism evidence="1 2">
    <name type="scientific">Apophysomyces ossiformis</name>
    <dbReference type="NCBI Taxonomy" id="679940"/>
    <lineage>
        <taxon>Eukaryota</taxon>
        <taxon>Fungi</taxon>
        <taxon>Fungi incertae sedis</taxon>
        <taxon>Mucoromycota</taxon>
        <taxon>Mucoromycotina</taxon>
        <taxon>Mucoromycetes</taxon>
        <taxon>Mucorales</taxon>
        <taxon>Mucorineae</taxon>
        <taxon>Mucoraceae</taxon>
        <taxon>Apophysomyces</taxon>
    </lineage>
</organism>
<dbReference type="Proteomes" id="UP000605846">
    <property type="component" value="Unassembled WGS sequence"/>
</dbReference>
<dbReference type="EMBL" id="JABAYA010000017">
    <property type="protein sequence ID" value="KAF7730295.1"/>
    <property type="molecule type" value="Genomic_DNA"/>
</dbReference>
<protein>
    <submittedName>
        <fullName evidence="1">Uncharacterized protein</fullName>
    </submittedName>
</protein>
<name>A0A8H7BXN9_9FUNG</name>
<proteinExistence type="predicted"/>
<evidence type="ECO:0000313" key="2">
    <source>
        <dbReference type="Proteomes" id="UP000605846"/>
    </source>
</evidence>
<sequence length="118" mass="13532">MPATFNITKYLDTYPPSFLAKIYLPKQVIGLKIRGEFDYLTPTSHGYIKTPGPFNVAGFYSVVFTDDLDDLAIFFEREGEEDTTFEFWGQSIGSYKVERLEGNAIASKKRQSMYQQSF</sequence>